<reference evidence="3 4" key="1">
    <citation type="submission" date="2016-08" db="EMBL/GenBank/DDBJ databases">
        <authorList>
            <person name="Seilhamer J.J."/>
        </authorList>
    </citation>
    <scope>NUCLEOTIDE SEQUENCE [LARGE SCALE GENOMIC DNA]</scope>
    <source>
        <strain evidence="3 4">A37T2</strain>
    </source>
</reference>
<evidence type="ECO:0000313" key="3">
    <source>
        <dbReference type="EMBL" id="SCC20707.1"/>
    </source>
</evidence>
<protein>
    <submittedName>
        <fullName evidence="3">L-fuconolactonase</fullName>
    </submittedName>
</protein>
<feature type="domain" description="Amidohydrolase-related" evidence="2">
    <location>
        <begin position="4"/>
        <end position="276"/>
    </location>
</feature>
<dbReference type="Gene3D" id="3.20.20.140">
    <property type="entry name" value="Metal-dependent hydrolases"/>
    <property type="match status" value="1"/>
</dbReference>
<name>A0A1C4CNL3_9BACT</name>
<dbReference type="STRING" id="1335309.GA0116948_104219"/>
<dbReference type="RefSeq" id="WP_089710905.1">
    <property type="nucleotide sequence ID" value="NZ_FMAR01000004.1"/>
</dbReference>
<dbReference type="PANTHER" id="PTHR43569">
    <property type="entry name" value="AMIDOHYDROLASE"/>
    <property type="match status" value="1"/>
</dbReference>
<comment type="similarity">
    <text evidence="1">Belongs to the metallo-dependent hydrolases superfamily.</text>
</comment>
<dbReference type="Proteomes" id="UP000242818">
    <property type="component" value="Unassembled WGS sequence"/>
</dbReference>
<keyword evidence="4" id="KW-1185">Reference proteome</keyword>
<evidence type="ECO:0000259" key="2">
    <source>
        <dbReference type="Pfam" id="PF04909"/>
    </source>
</evidence>
<dbReference type="InterPro" id="IPR006680">
    <property type="entry name" value="Amidohydro-rel"/>
</dbReference>
<dbReference type="AlphaFoldDB" id="A0A1C4CNL3"/>
<evidence type="ECO:0000256" key="1">
    <source>
        <dbReference type="ARBA" id="ARBA00038310"/>
    </source>
</evidence>
<proteinExistence type="inferred from homology"/>
<accession>A0A1C4CNL3</accession>
<dbReference type="PANTHER" id="PTHR43569:SF2">
    <property type="entry name" value="AMIDOHYDROLASE-RELATED DOMAIN-CONTAINING PROTEIN"/>
    <property type="match status" value="1"/>
</dbReference>
<dbReference type="SUPFAM" id="SSF51556">
    <property type="entry name" value="Metallo-dependent hydrolases"/>
    <property type="match status" value="1"/>
</dbReference>
<dbReference type="Pfam" id="PF04909">
    <property type="entry name" value="Amidohydro_2"/>
    <property type="match status" value="1"/>
</dbReference>
<evidence type="ECO:0000313" key="4">
    <source>
        <dbReference type="Proteomes" id="UP000242818"/>
    </source>
</evidence>
<sequence length="276" mass="32191">MLKIDTHQHFWKFDPVRDSWITADMAVIGHDFLPDALRPLMHQHGIYDGIAIQADQSLLENDFLLSLANSCDHIRGIVGWIDPRSPRLHELLEHYRQFTLIKGFRYILQGEEDRALMLQPAFKKGLKILAQYGYIFEIVVYPDQLVHIPALAMDLPEQRFMLNHLGKPAIRSRQLEPWRQCLEKIAAQENVYCKLSGLVTEADWLEWKPEDFRPYLDVVWKVFGAQRILFGSDWPVCLLSGTYEQVHNLAADFISRFSLAEQAAFWHGNAQRFYQL</sequence>
<dbReference type="GO" id="GO:0016787">
    <property type="term" value="F:hydrolase activity"/>
    <property type="evidence" value="ECO:0007669"/>
    <property type="project" value="InterPro"/>
</dbReference>
<dbReference type="InterPro" id="IPR052350">
    <property type="entry name" value="Metallo-dep_Lactonases"/>
</dbReference>
<organism evidence="3 4">
    <name type="scientific">Chitinophaga costaii</name>
    <dbReference type="NCBI Taxonomy" id="1335309"/>
    <lineage>
        <taxon>Bacteria</taxon>
        <taxon>Pseudomonadati</taxon>
        <taxon>Bacteroidota</taxon>
        <taxon>Chitinophagia</taxon>
        <taxon>Chitinophagales</taxon>
        <taxon>Chitinophagaceae</taxon>
        <taxon>Chitinophaga</taxon>
    </lineage>
</organism>
<dbReference type="InterPro" id="IPR032466">
    <property type="entry name" value="Metal_Hydrolase"/>
</dbReference>
<gene>
    <name evidence="3" type="ORF">GA0116948_104219</name>
</gene>
<dbReference type="OrthoDB" id="5450317at2"/>
<dbReference type="EMBL" id="FMAR01000004">
    <property type="protein sequence ID" value="SCC20707.1"/>
    <property type="molecule type" value="Genomic_DNA"/>
</dbReference>